<evidence type="ECO:0000313" key="2">
    <source>
        <dbReference type="Proteomes" id="UP001642540"/>
    </source>
</evidence>
<name>A0ABP1S4C1_9HEXA</name>
<evidence type="ECO:0000313" key="1">
    <source>
        <dbReference type="EMBL" id="CAL8143349.1"/>
    </source>
</evidence>
<reference evidence="1 2" key="1">
    <citation type="submission" date="2024-08" db="EMBL/GenBank/DDBJ databases">
        <authorList>
            <person name="Cucini C."/>
            <person name="Frati F."/>
        </authorList>
    </citation>
    <scope>NUCLEOTIDE SEQUENCE [LARGE SCALE GENOMIC DNA]</scope>
</reference>
<sequence>MSELVRALKHICSSDEPQCSATAYSYVTTKKSMRNAANLWASLRKVGNETSISISSVNNKTGIIHFAFNTSRYNLKSTKKWKQFQNSIGNQ</sequence>
<organism evidence="1 2">
    <name type="scientific">Orchesella dallaii</name>
    <dbReference type="NCBI Taxonomy" id="48710"/>
    <lineage>
        <taxon>Eukaryota</taxon>
        <taxon>Metazoa</taxon>
        <taxon>Ecdysozoa</taxon>
        <taxon>Arthropoda</taxon>
        <taxon>Hexapoda</taxon>
        <taxon>Collembola</taxon>
        <taxon>Entomobryomorpha</taxon>
        <taxon>Entomobryoidea</taxon>
        <taxon>Orchesellidae</taxon>
        <taxon>Orchesellinae</taxon>
        <taxon>Orchesella</taxon>
    </lineage>
</organism>
<protein>
    <submittedName>
        <fullName evidence="1">Uncharacterized protein</fullName>
    </submittedName>
</protein>
<accession>A0ABP1S4C1</accession>
<dbReference type="EMBL" id="CAXLJM020000154">
    <property type="protein sequence ID" value="CAL8143349.1"/>
    <property type="molecule type" value="Genomic_DNA"/>
</dbReference>
<keyword evidence="2" id="KW-1185">Reference proteome</keyword>
<gene>
    <name evidence="1" type="ORF">ODALV1_LOCUS29487</name>
</gene>
<comment type="caution">
    <text evidence="1">The sequence shown here is derived from an EMBL/GenBank/DDBJ whole genome shotgun (WGS) entry which is preliminary data.</text>
</comment>
<dbReference type="Proteomes" id="UP001642540">
    <property type="component" value="Unassembled WGS sequence"/>
</dbReference>
<proteinExistence type="predicted"/>